<dbReference type="Proteomes" id="UP000885779">
    <property type="component" value="Unassembled WGS sequence"/>
</dbReference>
<feature type="domain" description="DUF8082" evidence="1">
    <location>
        <begin position="90"/>
        <end position="157"/>
    </location>
</feature>
<dbReference type="EMBL" id="DRQG01000110">
    <property type="protein sequence ID" value="HGY56429.1"/>
    <property type="molecule type" value="Genomic_DNA"/>
</dbReference>
<proteinExistence type="predicted"/>
<gene>
    <name evidence="2" type="ORF">ENK44_12035</name>
</gene>
<evidence type="ECO:0000259" key="1">
    <source>
        <dbReference type="Pfam" id="PF26309"/>
    </source>
</evidence>
<comment type="caution">
    <text evidence="2">The sequence shown here is derived from an EMBL/GenBank/DDBJ whole genome shotgun (WGS) entry which is preliminary data.</text>
</comment>
<organism evidence="2">
    <name type="scientific">Caldithrix abyssi</name>
    <dbReference type="NCBI Taxonomy" id="187145"/>
    <lineage>
        <taxon>Bacteria</taxon>
        <taxon>Pseudomonadati</taxon>
        <taxon>Calditrichota</taxon>
        <taxon>Calditrichia</taxon>
        <taxon>Calditrichales</taxon>
        <taxon>Calditrichaceae</taxon>
        <taxon>Caldithrix</taxon>
    </lineage>
</organism>
<protein>
    <recommendedName>
        <fullName evidence="1">DUF8082 domain-containing protein</fullName>
    </recommendedName>
</protein>
<sequence>MAEKDLKDLADLKAIFRLSSTKSPSEVTLRSAEWAIITQIDGHKSIGDVAEILALSTDEAINLFNGLFQKGLIEILSVAKEEKKQVPLSFFEKLSEELTKIIGPVAPYLIEDTLWDMEIKKEECDVRKIPEMIEAISEEIPDELKRVQFQKVMLEEMKNLESA</sequence>
<dbReference type="AlphaFoldDB" id="A0A7V4U231"/>
<dbReference type="InterPro" id="IPR058395">
    <property type="entry name" value="DUF8082"/>
</dbReference>
<reference evidence="2" key="1">
    <citation type="journal article" date="2020" name="mSystems">
        <title>Genome- and Community-Level Interaction Insights into Carbon Utilization and Element Cycling Functions of Hydrothermarchaeota in Hydrothermal Sediment.</title>
        <authorList>
            <person name="Zhou Z."/>
            <person name="Liu Y."/>
            <person name="Xu W."/>
            <person name="Pan J."/>
            <person name="Luo Z.H."/>
            <person name="Li M."/>
        </authorList>
    </citation>
    <scope>NUCLEOTIDE SEQUENCE [LARGE SCALE GENOMIC DNA]</scope>
    <source>
        <strain evidence="2">HyVt-577</strain>
    </source>
</reference>
<name>A0A7V4U231_CALAY</name>
<accession>A0A7V4U231</accession>
<evidence type="ECO:0000313" key="2">
    <source>
        <dbReference type="EMBL" id="HGY56429.1"/>
    </source>
</evidence>
<dbReference type="Pfam" id="PF26309">
    <property type="entry name" value="DUF8082"/>
    <property type="match status" value="1"/>
</dbReference>